<evidence type="ECO:0000313" key="16">
    <source>
        <dbReference type="Ensembl" id="ENSVURP00010026266.1"/>
    </source>
</evidence>
<dbReference type="FunFam" id="1.10.287.70:FF:000086">
    <property type="entry name" value="Polycystic kidney disease 2"/>
    <property type="match status" value="1"/>
</dbReference>
<dbReference type="InterPro" id="IPR036392">
    <property type="entry name" value="PLAT/LH2_dom_sf"/>
</dbReference>
<comment type="subcellular location">
    <subcellularLocation>
        <location evidence="1">Membrane</location>
        <topology evidence="1">Multi-pass membrane protein</topology>
    </subcellularLocation>
</comment>
<keyword evidence="4 13" id="KW-0732">Signal</keyword>
<feature type="domain" description="GAIN-B" evidence="15">
    <location>
        <begin position="501"/>
        <end position="634"/>
    </location>
</feature>
<dbReference type="GeneTree" id="ENSGT00940000162813"/>
<dbReference type="Gene3D" id="3.10.100.10">
    <property type="entry name" value="Mannose-Binding Protein A, subunit A"/>
    <property type="match status" value="1"/>
</dbReference>
<dbReference type="SUPFAM" id="SSF49723">
    <property type="entry name" value="Lipase/lipooxygenase domain (PLAT/LH2 domain)"/>
    <property type="match status" value="1"/>
</dbReference>
<evidence type="ECO:0000259" key="14">
    <source>
        <dbReference type="PROSITE" id="PS50095"/>
    </source>
</evidence>
<comment type="caution">
    <text evidence="10">Lacks conserved residue(s) required for the propagation of feature annotation.</text>
</comment>
<dbReference type="InterPro" id="IPR042060">
    <property type="entry name" value="PLAT_polycystin1"/>
</dbReference>
<evidence type="ECO:0000256" key="13">
    <source>
        <dbReference type="SAM" id="SignalP"/>
    </source>
</evidence>
<keyword evidence="3 12" id="KW-0812">Transmembrane</keyword>
<evidence type="ECO:0000256" key="9">
    <source>
        <dbReference type="ARBA" id="ARBA00023180"/>
    </source>
</evidence>
<dbReference type="Pfam" id="PF01477">
    <property type="entry name" value="PLAT"/>
    <property type="match status" value="1"/>
</dbReference>
<dbReference type="SUPFAM" id="SSF56436">
    <property type="entry name" value="C-type lectin-like"/>
    <property type="match status" value="1"/>
</dbReference>
<dbReference type="InterPro" id="IPR046338">
    <property type="entry name" value="GAIN_dom_sf"/>
</dbReference>
<evidence type="ECO:0000313" key="17">
    <source>
        <dbReference type="Proteomes" id="UP000314987"/>
    </source>
</evidence>
<dbReference type="Ensembl" id="ENSVURT00010029911.1">
    <property type="protein sequence ID" value="ENSVURP00010026266.1"/>
    <property type="gene ID" value="ENSVURG00010020107.1"/>
</dbReference>
<proteinExistence type="inferred from homology"/>
<evidence type="ECO:0000256" key="10">
    <source>
        <dbReference type="PROSITE-ProRule" id="PRU00152"/>
    </source>
</evidence>
<dbReference type="GO" id="GO:0016020">
    <property type="term" value="C:membrane"/>
    <property type="evidence" value="ECO:0007669"/>
    <property type="project" value="UniProtKB-SubCell"/>
</dbReference>
<dbReference type="InterPro" id="IPR016187">
    <property type="entry name" value="CTDL_fold"/>
</dbReference>
<dbReference type="FunFam" id="2.60.60.20:FF:000008">
    <property type="entry name" value="Polycystic kidney disease 1-like 2, isoform CRA_a"/>
    <property type="match status" value="1"/>
</dbReference>
<feature type="transmembrane region" description="Helical" evidence="12">
    <location>
        <begin position="637"/>
        <end position="657"/>
    </location>
</feature>
<dbReference type="Gene3D" id="2.60.220.50">
    <property type="match status" value="1"/>
</dbReference>
<keyword evidence="5" id="KW-0430">Lectin</keyword>
<accession>A0A4X2LXI2</accession>
<evidence type="ECO:0000256" key="6">
    <source>
        <dbReference type="ARBA" id="ARBA00022989"/>
    </source>
</evidence>
<evidence type="ECO:0000256" key="8">
    <source>
        <dbReference type="ARBA" id="ARBA00023157"/>
    </source>
</evidence>
<feature type="transmembrane region" description="Helical" evidence="12">
    <location>
        <begin position="1310"/>
        <end position="1330"/>
    </location>
</feature>
<feature type="compositionally biased region" description="Polar residues" evidence="11">
    <location>
        <begin position="184"/>
        <end position="205"/>
    </location>
</feature>
<feature type="transmembrane region" description="Helical" evidence="12">
    <location>
        <begin position="1088"/>
        <end position="1111"/>
    </location>
</feature>
<keyword evidence="7 12" id="KW-0472">Membrane</keyword>
<evidence type="ECO:0000256" key="5">
    <source>
        <dbReference type="ARBA" id="ARBA00022734"/>
    </source>
</evidence>
<dbReference type="GO" id="GO:0050982">
    <property type="term" value="P:detection of mechanical stimulus"/>
    <property type="evidence" value="ECO:0007669"/>
    <property type="project" value="TreeGrafter"/>
</dbReference>
<feature type="transmembrane region" description="Helical" evidence="12">
    <location>
        <begin position="882"/>
        <end position="901"/>
    </location>
</feature>
<evidence type="ECO:0008006" key="18">
    <source>
        <dbReference type="Google" id="ProtNLM"/>
    </source>
</evidence>
<reference evidence="16" key="3">
    <citation type="submission" date="2025-09" db="UniProtKB">
        <authorList>
            <consortium name="Ensembl"/>
        </authorList>
    </citation>
    <scope>IDENTIFICATION</scope>
</reference>
<dbReference type="GO" id="GO:0030246">
    <property type="term" value="F:carbohydrate binding"/>
    <property type="evidence" value="ECO:0007669"/>
    <property type="project" value="UniProtKB-KW"/>
</dbReference>
<dbReference type="InterPro" id="IPR000203">
    <property type="entry name" value="GPS"/>
</dbReference>
<dbReference type="CDD" id="cd00037">
    <property type="entry name" value="CLECT"/>
    <property type="match status" value="1"/>
</dbReference>
<feature type="transmembrane region" description="Helical" evidence="12">
    <location>
        <begin position="1437"/>
        <end position="1461"/>
    </location>
</feature>
<feature type="signal peptide" evidence="13">
    <location>
        <begin position="1"/>
        <end position="20"/>
    </location>
</feature>
<evidence type="ECO:0000256" key="4">
    <source>
        <dbReference type="ARBA" id="ARBA00022729"/>
    </source>
</evidence>
<feature type="domain" description="PLAT" evidence="14">
    <location>
        <begin position="681"/>
        <end position="798"/>
    </location>
</feature>
<dbReference type="STRING" id="29139.ENSVURP00010026266"/>
<dbReference type="Proteomes" id="UP000314987">
    <property type="component" value="Unassembled WGS sequence"/>
</dbReference>
<dbReference type="InterPro" id="IPR057244">
    <property type="entry name" value="GAIN_B"/>
</dbReference>
<feature type="transmembrane region" description="Helical" evidence="12">
    <location>
        <begin position="1044"/>
        <end position="1065"/>
    </location>
</feature>
<evidence type="ECO:0000256" key="7">
    <source>
        <dbReference type="ARBA" id="ARBA00023136"/>
    </source>
</evidence>
<dbReference type="Pfam" id="PF01825">
    <property type="entry name" value="GPS"/>
    <property type="match status" value="1"/>
</dbReference>
<evidence type="ECO:0000256" key="12">
    <source>
        <dbReference type="SAM" id="Phobius"/>
    </source>
</evidence>
<feature type="region of interest" description="Disordered" evidence="11">
    <location>
        <begin position="1557"/>
        <end position="1580"/>
    </location>
</feature>
<keyword evidence="8" id="KW-1015">Disulfide bond</keyword>
<evidence type="ECO:0000259" key="15">
    <source>
        <dbReference type="PROSITE" id="PS50221"/>
    </source>
</evidence>
<feature type="transmembrane region" description="Helical" evidence="12">
    <location>
        <begin position="1336"/>
        <end position="1355"/>
    </location>
</feature>
<evidence type="ECO:0000256" key="2">
    <source>
        <dbReference type="ARBA" id="ARBA00007200"/>
    </source>
</evidence>
<evidence type="ECO:0000256" key="3">
    <source>
        <dbReference type="ARBA" id="ARBA00022692"/>
    </source>
</evidence>
<evidence type="ECO:0000256" key="11">
    <source>
        <dbReference type="SAM" id="MobiDB-lite"/>
    </source>
</evidence>
<feature type="transmembrane region" description="Helical" evidence="12">
    <location>
        <begin position="1468"/>
        <end position="1487"/>
    </location>
</feature>
<dbReference type="InterPro" id="IPR016186">
    <property type="entry name" value="C-type_lectin-like/link_sf"/>
</dbReference>
<reference evidence="16" key="2">
    <citation type="submission" date="2025-08" db="UniProtKB">
        <authorList>
            <consortium name="Ensembl"/>
        </authorList>
    </citation>
    <scope>IDENTIFICATION</scope>
</reference>
<dbReference type="CDD" id="cd01752">
    <property type="entry name" value="PLAT_polycystin"/>
    <property type="match status" value="1"/>
</dbReference>
<keyword evidence="17" id="KW-1185">Reference proteome</keyword>
<feature type="region of interest" description="Disordered" evidence="11">
    <location>
        <begin position="184"/>
        <end position="216"/>
    </location>
</feature>
<protein>
    <recommendedName>
        <fullName evidence="18">Polycystin 1 like 3, transient receptor potential channel interacting</fullName>
    </recommendedName>
</protein>
<dbReference type="SMART" id="SM00308">
    <property type="entry name" value="LH2"/>
    <property type="match status" value="1"/>
</dbReference>
<dbReference type="OMA" id="AVKRKWH"/>
<keyword evidence="6 12" id="KW-1133">Transmembrane helix</keyword>
<sequence>MMFRTGIWLWLCIGQNVLRGGGGGLNGQKEQRKSDCYQLNRLRCSFRGAQHYCHRQGGQLTSTWSQDIQDRLKDYLEEGTKWWIGPDSDPLIKHKRKVSKVGYVYRTSNYKCSTLSVTQHCLSAGVDCKGLISGKAKKEKRIKQNLLFLQLSAKSTILCQEISTNVLVSSGMAQTPEQILLPISPSSKQQPLPMTTKFSKPLSETSSEKPASEVPAAPKEPPYLYVFTTDPPVSFQNTSYQVFSEAMENVNRSIHDFQLVQKLQRACEILQQLKQFASRFSKTFQINGSNRLLHPSEPLLKVQSPRGNPLNAPVALCPGNYDMEGSETSIVGMEDTLETSLIALGKIQEALLPASQPSESSMIVTSSLATLMLRSQNISTLSSSSYTLGYPAPMHLGFPSASALDDLLSKHQSVNIHVTGLAFNPFKHFDEQDIVGSVGNVLLTSNHKSLQIQDLLEEAEIILWRDGSIETYPTSFNMRTDCFVITVNITSLEESLIVWVEPENPLSITLYLGFQYQPNSTHFHLNITLPKEQIWEKDEKYSWVLSPESLQHGTGTYYITAVVNESKKDPKQTFLKFSVTTAATQCYFWDHHNKTWKSDGCRVGPQSTITKTQCLCSHLTSFHDTVKLFHGVSRNPVGVSLLASLLGFYIIFVVWAWRKDKDDRKKMKVTILADNAPSSQAHYLVQVFTGYRRRAATTGKVILILYGSEGRSDPHHLSVPPKVVFEQGAQDVFLVTTRAPLGQLHSIQLWHDNSGTSPSWYVNQVIVSDLATKNKWHFLCNCWLTIDLGDCQQDQVFTSVSKKELFSFRNLYSSTIVEKFTQEHLWLSMVTCSLWSRFTRVQRLSCCMTLLICNMAINIMFWKLNSTEEVRPSSVTWSELLISIQTASILFPINLIIGRIFPLIQPQEKIPPHFIPIQASSTSDTSFGSVTTQKIIEVSSDIFTSTWNVLSEVPENIRNLNHYLLRVMERLQFQYRTLLASPSRKPHNFLCSASQLQSLRELMETQILSMTQGPCSDTTSFPMLDSEEEKPAISNYLPKWSISICWLLLGATSLISAFFTALYSLKLNKDQATSWVISMILSVLQNTFIIQPVKVTILTLFSSLLLTRISWHNKEKEQQMRRILALLAKCPSLSPPGLRDENNPIYRVPPVKSPVKAPERTMKEKQLFQMAREIFVQILFLIMVMISTHSERNYNRFYLNQAIQKRINNYFEEIKCIKDFYQWTNNTLIPNLYGEYRGKSHMVGTMHSICPISIIYSSTLRTKCIYLMKVSTEQGLAHQTGTEGGSKGRLGDGLNSWGVQGESWTLLPKLSVFFLGVFFSSIKVNSLQIIQTPRSFVWFIASKVIYCMLLFYHIFTQGNRLKQEGWKYFTKKSNALDTSIILISFIMLALKLKCFFLYKRNMAQYHHNKSRFISFHEALHPRLQIISATLKRAWDEVAGFLLIILILLTGYSITFNILFGWSISDYRTFFNSAVTIVGLLMGIFDYHEVVNLDPVLGSFLIITSVILLVLVIINLFASAIMLTFCKERKSIMKEAPLTEILLQKLSNLLGIRRPQKAALPEPTDPAAAGINMEASENEPA</sequence>
<evidence type="ECO:0000256" key="1">
    <source>
        <dbReference type="ARBA" id="ARBA00004141"/>
    </source>
</evidence>
<feature type="chain" id="PRO_5021445689" description="Polycystin 1 like 3, transient receptor potential channel interacting" evidence="13">
    <location>
        <begin position="21"/>
        <end position="1580"/>
    </location>
</feature>
<name>A0A4X2LXI2_VOMUR</name>
<feature type="transmembrane region" description="Helical" evidence="12">
    <location>
        <begin position="1170"/>
        <end position="1189"/>
    </location>
</feature>
<dbReference type="PANTHER" id="PTHR10877:SF136">
    <property type="entry name" value="POLYCYSTIN-1-LIKE PROTEIN 3"/>
    <property type="match status" value="1"/>
</dbReference>
<gene>
    <name evidence="16" type="primary">PKD1L3</name>
</gene>
<dbReference type="SMART" id="SM00303">
    <property type="entry name" value="GPS"/>
    <property type="match status" value="1"/>
</dbReference>
<comment type="similarity">
    <text evidence="2">Belongs to the polycystin family.</text>
</comment>
<dbReference type="PANTHER" id="PTHR10877">
    <property type="entry name" value="POLYCYSTIN FAMILY MEMBER"/>
    <property type="match status" value="1"/>
</dbReference>
<feature type="transmembrane region" description="Helical" evidence="12">
    <location>
        <begin position="844"/>
        <end position="862"/>
    </location>
</feature>
<dbReference type="InterPro" id="IPR051223">
    <property type="entry name" value="Polycystin"/>
</dbReference>
<organism evidence="16 17">
    <name type="scientific">Vombatus ursinus</name>
    <name type="common">Common wombat</name>
    <dbReference type="NCBI Taxonomy" id="29139"/>
    <lineage>
        <taxon>Eukaryota</taxon>
        <taxon>Metazoa</taxon>
        <taxon>Chordata</taxon>
        <taxon>Craniata</taxon>
        <taxon>Vertebrata</taxon>
        <taxon>Euteleostomi</taxon>
        <taxon>Mammalia</taxon>
        <taxon>Metatheria</taxon>
        <taxon>Diprotodontia</taxon>
        <taxon>Vombatidae</taxon>
        <taxon>Vombatus</taxon>
    </lineage>
</organism>
<dbReference type="Gene3D" id="2.60.60.20">
    <property type="entry name" value="PLAT/LH2 domain"/>
    <property type="match status" value="1"/>
</dbReference>
<feature type="transmembrane region" description="Helical" evidence="12">
    <location>
        <begin position="1240"/>
        <end position="1259"/>
    </location>
</feature>
<dbReference type="PROSITE" id="PS50095">
    <property type="entry name" value="PLAT"/>
    <property type="match status" value="1"/>
</dbReference>
<keyword evidence="9" id="KW-0325">Glycoprotein</keyword>
<feature type="transmembrane region" description="Helical" evidence="12">
    <location>
        <begin position="1376"/>
        <end position="1398"/>
    </location>
</feature>
<dbReference type="InterPro" id="IPR001024">
    <property type="entry name" value="PLAT/LH2_dom"/>
</dbReference>
<dbReference type="GO" id="GO:0005262">
    <property type="term" value="F:calcium channel activity"/>
    <property type="evidence" value="ECO:0007669"/>
    <property type="project" value="TreeGrafter"/>
</dbReference>
<dbReference type="Pfam" id="PF08016">
    <property type="entry name" value="PKD_channel"/>
    <property type="match status" value="2"/>
</dbReference>
<feature type="transmembrane region" description="Helical" evidence="12">
    <location>
        <begin position="1499"/>
        <end position="1524"/>
    </location>
</feature>
<dbReference type="PROSITE" id="PS50221">
    <property type="entry name" value="GAIN_B"/>
    <property type="match status" value="1"/>
</dbReference>
<dbReference type="InterPro" id="IPR013122">
    <property type="entry name" value="PKD1_2_channel"/>
</dbReference>
<reference evidence="17" key="1">
    <citation type="submission" date="2018-12" db="EMBL/GenBank/DDBJ databases">
        <authorList>
            <person name="Yazar S."/>
        </authorList>
    </citation>
    <scope>NUCLEOTIDE SEQUENCE [LARGE SCALE GENOMIC DNA]</scope>
</reference>